<feature type="domain" description="TATA element modulatory factor 1 TATA binding" evidence="6">
    <location>
        <begin position="858"/>
        <end position="961"/>
    </location>
</feature>
<keyword evidence="2" id="KW-0333">Golgi apparatus</keyword>
<evidence type="ECO:0000256" key="3">
    <source>
        <dbReference type="ARBA" id="ARBA00023054"/>
    </source>
</evidence>
<dbReference type="AlphaFoldDB" id="A0A507EBW5"/>
<dbReference type="Pfam" id="PF12325">
    <property type="entry name" value="TMF_TATA_bd"/>
    <property type="match status" value="1"/>
</dbReference>
<evidence type="ECO:0000256" key="2">
    <source>
        <dbReference type="ARBA" id="ARBA00023034"/>
    </source>
</evidence>
<feature type="compositionally biased region" description="Basic and acidic residues" evidence="5">
    <location>
        <begin position="234"/>
        <end position="250"/>
    </location>
</feature>
<feature type="compositionally biased region" description="Basic and acidic residues" evidence="5">
    <location>
        <begin position="108"/>
        <end position="122"/>
    </location>
</feature>
<accession>A0A507EBW5</accession>
<sequence>MSWLSNLTSAEGAAALLKQAVAKVESQIDKALDIPQSPKTSRDSVNEGNSARRQPNWSSLGQSGNSAPGSPRLSSAAAKQQRSPRRSAELAEQAPGTARQTAVASKDAPNKPRKSIDLEEKAPGSPRLGAATAKNVQEDSGNPADLKLLDEGTKLEDLTTPATMKGNHKEAKIETGNPQLSPTRSNTDVREKGQSNASLTGNRSTPSEDLEGLESLRAPETGQDDEVVGNETRPSLKESGKGRVPAEHNTKLSWTSIVSNDTALSTLEPATADKEKTVDTPDAKLADIDEPTGTGAPTSGKSPGELSSVPKSLSTEKIAETAMNAGPIDLPGEKPLVPSEGQDRLKAVVELREEQLMKSMHENASLTDTVTTLKRQLEQLEELRATEQSDAERKLQDLEAAAKEAKEKLAASRDACASQSSLQGSLEEAMRKLAQKDEMVAQLMLEGERLSKNELKFNTTIKRLRAEKAEIEKERKGDSAKIESSQNEITTLKAKLAEAVDNEKKQADAVRVLNETGERQGKEIKRLQGELETARNLQSIAQNDLESLKIELADAKKGASEASAAAQSEAVNGHIRANASLKAELLTARKDADSVQAALTEELQNLRHTLAQKEDEAGWKEDSLRTEIRSLQHRLQDLEAQNHELAATGHESAQPLLRQIELLQSQHASSLRKWEQIERQLTNQLQEATIERNRTVNLERQNSGAIAVFTSKVDILQKELDSSRAEKDSLVDTLTLKDQQIEQLESQVEGFIKRIAQLEEDHKMVLDLSNQNEERLRRELEEERRKLEERSKFVQPLAESPEVPKPKEPSPLQIDIPKRVRPSIKDESRRSSFASSTPPEPRSADLPGVLGSGFNTGAVIERLHATVRHYEGQLNSMRVQLQMAEQGRNDLAEELVLLHDEQEKTTKILEELQGLRSERDDLNKRYIAALELLGEKTERVEELQADINDMKGIFKAQVSELMVELDAAQRK</sequence>
<dbReference type="InterPro" id="IPR022091">
    <property type="entry name" value="TMF_TATA-bd"/>
</dbReference>
<comment type="caution">
    <text evidence="7">The sequence shown here is derived from an EMBL/GenBank/DDBJ whole genome shotgun (WGS) entry which is preliminary data.</text>
</comment>
<dbReference type="InterPro" id="IPR052602">
    <property type="entry name" value="Growth_transcription_reg"/>
</dbReference>
<feature type="compositionally biased region" description="Polar residues" evidence="5">
    <location>
        <begin position="176"/>
        <end position="186"/>
    </location>
</feature>
<feature type="coiled-coil region" evidence="4">
    <location>
        <begin position="874"/>
        <end position="953"/>
    </location>
</feature>
<feature type="region of interest" description="Disordered" evidence="5">
    <location>
        <begin position="787"/>
        <end position="851"/>
    </location>
</feature>
<feature type="region of interest" description="Disordered" evidence="5">
    <location>
        <begin position="29"/>
        <end position="252"/>
    </location>
</feature>
<keyword evidence="3 4" id="KW-0175">Coiled coil</keyword>
<evidence type="ECO:0000256" key="4">
    <source>
        <dbReference type="SAM" id="Coils"/>
    </source>
</evidence>
<evidence type="ECO:0000256" key="5">
    <source>
        <dbReference type="SAM" id="MobiDB-lite"/>
    </source>
</evidence>
<feature type="region of interest" description="Disordered" evidence="5">
    <location>
        <begin position="404"/>
        <end position="428"/>
    </location>
</feature>
<evidence type="ECO:0000313" key="7">
    <source>
        <dbReference type="EMBL" id="TPX61276.1"/>
    </source>
</evidence>
<keyword evidence="8" id="KW-1185">Reference proteome</keyword>
<dbReference type="GO" id="GO:0005794">
    <property type="term" value="C:Golgi apparatus"/>
    <property type="evidence" value="ECO:0007669"/>
    <property type="project" value="UniProtKB-SubCell"/>
</dbReference>
<dbReference type="EMBL" id="QEAQ01000008">
    <property type="protein sequence ID" value="TPX61276.1"/>
    <property type="molecule type" value="Genomic_DNA"/>
</dbReference>
<proteinExistence type="predicted"/>
<dbReference type="Pfam" id="PF12329">
    <property type="entry name" value="TMF_DNA_bd"/>
    <property type="match status" value="1"/>
</dbReference>
<feature type="region of interest" description="Disordered" evidence="5">
    <location>
        <begin position="266"/>
        <end position="340"/>
    </location>
</feature>
<feature type="compositionally biased region" description="Polar residues" evidence="5">
    <location>
        <begin position="194"/>
        <end position="207"/>
    </location>
</feature>
<evidence type="ECO:0000256" key="1">
    <source>
        <dbReference type="ARBA" id="ARBA00004555"/>
    </source>
</evidence>
<feature type="compositionally biased region" description="Basic and acidic residues" evidence="5">
    <location>
        <begin position="271"/>
        <end position="287"/>
    </location>
</feature>
<dbReference type="InterPro" id="IPR022092">
    <property type="entry name" value="TMF_DNA-bd"/>
</dbReference>
<gene>
    <name evidence="7" type="ORF">PhCBS80983_g01206</name>
</gene>
<feature type="compositionally biased region" description="Polar residues" evidence="5">
    <location>
        <begin position="46"/>
        <end position="68"/>
    </location>
</feature>
<protein>
    <recommendedName>
        <fullName evidence="6">TATA element modulatory factor 1 TATA binding domain-containing protein</fullName>
    </recommendedName>
</protein>
<dbReference type="Proteomes" id="UP000318582">
    <property type="component" value="Unassembled WGS sequence"/>
</dbReference>
<organism evidence="7 8">
    <name type="scientific">Powellomyces hirtus</name>
    <dbReference type="NCBI Taxonomy" id="109895"/>
    <lineage>
        <taxon>Eukaryota</taxon>
        <taxon>Fungi</taxon>
        <taxon>Fungi incertae sedis</taxon>
        <taxon>Chytridiomycota</taxon>
        <taxon>Chytridiomycota incertae sedis</taxon>
        <taxon>Chytridiomycetes</taxon>
        <taxon>Spizellomycetales</taxon>
        <taxon>Powellomycetaceae</taxon>
        <taxon>Powellomyces</taxon>
    </lineage>
</organism>
<feature type="compositionally biased region" description="Basic and acidic residues" evidence="5">
    <location>
        <begin position="147"/>
        <end position="157"/>
    </location>
</feature>
<dbReference type="PANTHER" id="PTHR46515">
    <property type="entry name" value="TATA ELEMENT MODULATORY FACTOR TMF1"/>
    <property type="match status" value="1"/>
</dbReference>
<evidence type="ECO:0000259" key="6">
    <source>
        <dbReference type="Pfam" id="PF12325"/>
    </source>
</evidence>
<name>A0A507EBW5_9FUNG</name>
<dbReference type="STRING" id="109895.A0A507EBW5"/>
<evidence type="ECO:0000313" key="8">
    <source>
        <dbReference type="Proteomes" id="UP000318582"/>
    </source>
</evidence>
<comment type="subcellular location">
    <subcellularLocation>
        <location evidence="1">Golgi apparatus</location>
    </subcellularLocation>
</comment>
<reference evidence="7 8" key="1">
    <citation type="journal article" date="2019" name="Sci. Rep.">
        <title>Comparative genomics of chytrid fungi reveal insights into the obligate biotrophic and pathogenic lifestyle of Synchytrium endobioticum.</title>
        <authorList>
            <person name="van de Vossenberg B.T.L.H."/>
            <person name="Warris S."/>
            <person name="Nguyen H.D.T."/>
            <person name="van Gent-Pelzer M.P.E."/>
            <person name="Joly D.L."/>
            <person name="van de Geest H.C."/>
            <person name="Bonants P.J.M."/>
            <person name="Smith D.S."/>
            <person name="Levesque C.A."/>
            <person name="van der Lee T.A.J."/>
        </authorList>
    </citation>
    <scope>NUCLEOTIDE SEQUENCE [LARGE SCALE GENOMIC DNA]</scope>
    <source>
        <strain evidence="7 8">CBS 809.83</strain>
    </source>
</reference>
<dbReference type="PANTHER" id="PTHR46515:SF1">
    <property type="entry name" value="TATA ELEMENT MODULATORY FACTOR"/>
    <property type="match status" value="1"/>
</dbReference>
<dbReference type="GO" id="GO:0005783">
    <property type="term" value="C:endoplasmic reticulum"/>
    <property type="evidence" value="ECO:0007669"/>
    <property type="project" value="TreeGrafter"/>
</dbReference>